<dbReference type="Gene3D" id="1.20.1080.10">
    <property type="entry name" value="Glycerol uptake facilitator protein"/>
    <property type="match status" value="1"/>
</dbReference>
<dbReference type="GO" id="GO:0016020">
    <property type="term" value="C:membrane"/>
    <property type="evidence" value="ECO:0007669"/>
    <property type="project" value="UniProtKB-SubCell"/>
</dbReference>
<dbReference type="EMBL" id="MN739481">
    <property type="protein sequence ID" value="QHT07461.1"/>
    <property type="molecule type" value="Genomic_DNA"/>
</dbReference>
<dbReference type="InterPro" id="IPR023271">
    <property type="entry name" value="Aquaporin-like"/>
</dbReference>
<keyword evidence="3 5" id="KW-1133">Transmembrane helix</keyword>
<sequence length="93" mass="10123">MLHGLLLEYTGTLLIIASVLYTHANPIMVGLAYMAALFIADGKSEGYFNPLAGLVQYMLGRLSSGAFVKLLVVQILAAFSMVLVYKMPKIQVE</sequence>
<feature type="transmembrane region" description="Helical" evidence="5">
    <location>
        <begin position="12"/>
        <end position="40"/>
    </location>
</feature>
<evidence type="ECO:0000256" key="5">
    <source>
        <dbReference type="SAM" id="Phobius"/>
    </source>
</evidence>
<dbReference type="SUPFAM" id="SSF81338">
    <property type="entry name" value="Aquaporin-like"/>
    <property type="match status" value="1"/>
</dbReference>
<name>A0A6C0CSM4_9ZZZZ</name>
<proteinExistence type="predicted"/>
<evidence type="ECO:0008006" key="7">
    <source>
        <dbReference type="Google" id="ProtNLM"/>
    </source>
</evidence>
<reference evidence="6" key="1">
    <citation type="journal article" date="2020" name="Nature">
        <title>Giant virus diversity and host interactions through global metagenomics.</title>
        <authorList>
            <person name="Schulz F."/>
            <person name="Roux S."/>
            <person name="Paez-Espino D."/>
            <person name="Jungbluth S."/>
            <person name="Walsh D.A."/>
            <person name="Denef V.J."/>
            <person name="McMahon K.D."/>
            <person name="Konstantinidis K.T."/>
            <person name="Eloe-Fadrosh E.A."/>
            <person name="Kyrpides N.C."/>
            <person name="Woyke T."/>
        </authorList>
    </citation>
    <scope>NUCLEOTIDE SEQUENCE</scope>
    <source>
        <strain evidence="6">GVMAG-M-3300021963-12</strain>
    </source>
</reference>
<accession>A0A6C0CSM4</accession>
<evidence type="ECO:0000256" key="2">
    <source>
        <dbReference type="ARBA" id="ARBA00022692"/>
    </source>
</evidence>
<dbReference type="AlphaFoldDB" id="A0A6C0CSM4"/>
<evidence type="ECO:0000256" key="3">
    <source>
        <dbReference type="ARBA" id="ARBA00022989"/>
    </source>
</evidence>
<organism evidence="6">
    <name type="scientific">viral metagenome</name>
    <dbReference type="NCBI Taxonomy" id="1070528"/>
    <lineage>
        <taxon>unclassified sequences</taxon>
        <taxon>metagenomes</taxon>
        <taxon>organismal metagenomes</taxon>
    </lineage>
</organism>
<protein>
    <recommendedName>
        <fullName evidence="7">Major intrinsic protein</fullName>
    </recommendedName>
</protein>
<keyword evidence="4 5" id="KW-0472">Membrane</keyword>
<evidence type="ECO:0000313" key="6">
    <source>
        <dbReference type="EMBL" id="QHT07461.1"/>
    </source>
</evidence>
<feature type="transmembrane region" description="Helical" evidence="5">
    <location>
        <begin position="66"/>
        <end position="85"/>
    </location>
</feature>
<comment type="subcellular location">
    <subcellularLocation>
        <location evidence="1">Membrane</location>
        <topology evidence="1">Multi-pass membrane protein</topology>
    </subcellularLocation>
</comment>
<evidence type="ECO:0000256" key="4">
    <source>
        <dbReference type="ARBA" id="ARBA00023136"/>
    </source>
</evidence>
<keyword evidence="2 5" id="KW-0812">Transmembrane</keyword>
<evidence type="ECO:0000256" key="1">
    <source>
        <dbReference type="ARBA" id="ARBA00004141"/>
    </source>
</evidence>